<sequence length="102" mass="11179">MWTNHQSEPAAGTIVPPVLYLPVSENLEGQGQRFTVHPLTDGRSGLLAYTALDRLAACCGEQQPWVMLATPDLGRVKRVQPFDVVAFDVPVPISLRQGGRLR</sequence>
<dbReference type="Proteomes" id="UP001214756">
    <property type="component" value="Chromosome"/>
</dbReference>
<proteinExistence type="predicted"/>
<dbReference type="RefSeq" id="WP_255163081.1">
    <property type="nucleotide sequence ID" value="NZ_CBDRLE010000001.1"/>
</dbReference>
<dbReference type="InterPro" id="IPR049975">
    <property type="entry name" value="SAV_915-like_dom"/>
</dbReference>
<dbReference type="EMBL" id="CP118606">
    <property type="protein sequence ID" value="WEF20744.1"/>
    <property type="molecule type" value="Genomic_DNA"/>
</dbReference>
<dbReference type="AlphaFoldDB" id="A0AAJ5VAP3"/>
<evidence type="ECO:0000313" key="2">
    <source>
        <dbReference type="Proteomes" id="UP001214756"/>
    </source>
</evidence>
<evidence type="ECO:0000313" key="1">
    <source>
        <dbReference type="EMBL" id="WEF20744.1"/>
    </source>
</evidence>
<protein>
    <recommendedName>
        <fullName evidence="3">SseB protein N-terminal domain-containing protein</fullName>
    </recommendedName>
</protein>
<evidence type="ECO:0008006" key="3">
    <source>
        <dbReference type="Google" id="ProtNLM"/>
    </source>
</evidence>
<gene>
    <name evidence="1" type="ORF">PWF71_15845</name>
</gene>
<dbReference type="NCBIfam" id="NF042914">
    <property type="entry name" value="SAV915_dom"/>
    <property type="match status" value="1"/>
</dbReference>
<accession>A0AAJ5VAP3</accession>
<name>A0AAJ5VAP3_MICMQ</name>
<reference evidence="1" key="1">
    <citation type="submission" date="2023-02" db="EMBL/GenBank/DDBJ databases">
        <title>Genome sequence of Microbacterium liquefaciens B1075.</title>
        <authorList>
            <person name="Cao J."/>
            <person name="Li X."/>
        </authorList>
    </citation>
    <scope>NUCLEOTIDE SEQUENCE</scope>
    <source>
        <strain evidence="1">B1075</strain>
    </source>
</reference>
<organism evidence="1 2">
    <name type="scientific">Microbacterium maritypicum</name>
    <name type="common">Microbacterium liquefaciens</name>
    <dbReference type="NCBI Taxonomy" id="33918"/>
    <lineage>
        <taxon>Bacteria</taxon>
        <taxon>Bacillati</taxon>
        <taxon>Actinomycetota</taxon>
        <taxon>Actinomycetes</taxon>
        <taxon>Micrococcales</taxon>
        <taxon>Microbacteriaceae</taxon>
        <taxon>Microbacterium</taxon>
    </lineage>
</organism>
<dbReference type="GeneID" id="87017225"/>